<comment type="caution">
    <text evidence="2">The sequence shown here is derived from an EMBL/GenBank/DDBJ whole genome shotgun (WGS) entry which is preliminary data.</text>
</comment>
<dbReference type="InterPro" id="IPR004360">
    <property type="entry name" value="Glyas_Fos-R_dOase_dom"/>
</dbReference>
<protein>
    <submittedName>
        <fullName evidence="2">VOC family protein</fullName>
    </submittedName>
</protein>
<organism evidence="2 3">
    <name type="scientific">Shimazuella alba</name>
    <dbReference type="NCBI Taxonomy" id="2690964"/>
    <lineage>
        <taxon>Bacteria</taxon>
        <taxon>Bacillati</taxon>
        <taxon>Bacillota</taxon>
        <taxon>Bacilli</taxon>
        <taxon>Bacillales</taxon>
        <taxon>Thermoactinomycetaceae</taxon>
        <taxon>Shimazuella</taxon>
    </lineage>
</organism>
<sequence>MIEKIATVAVYVENQEAAEDFWVNQVGFVTKEKRQMGPNAYWLEVAPEEADTHLVIYPNSMMPDAADRKPSIVFVCTDVEQAYNKMKENGVPFTGKPQKMQWGTFVQFQDNEGNEYLLKS</sequence>
<proteinExistence type="predicted"/>
<dbReference type="InterPro" id="IPR029068">
    <property type="entry name" value="Glyas_Bleomycin-R_OHBP_Dase"/>
</dbReference>
<feature type="domain" description="VOC" evidence="1">
    <location>
        <begin position="4"/>
        <end position="120"/>
    </location>
</feature>
<gene>
    <name evidence="2" type="ORF">GSM42_00620</name>
</gene>
<dbReference type="RefSeq" id="WP_160799316.1">
    <property type="nucleotide sequence ID" value="NZ_WUUL01000001.1"/>
</dbReference>
<dbReference type="AlphaFoldDB" id="A0A6I4VQS4"/>
<dbReference type="PROSITE" id="PS51819">
    <property type="entry name" value="VOC"/>
    <property type="match status" value="1"/>
</dbReference>
<accession>A0A6I4VQS4</accession>
<dbReference type="Proteomes" id="UP000430692">
    <property type="component" value="Unassembled WGS sequence"/>
</dbReference>
<keyword evidence="3" id="KW-1185">Reference proteome</keyword>
<dbReference type="PANTHER" id="PTHR36437">
    <property type="entry name" value="GLYOXALASE/BLEOMYCIN RESISTANCE PROTEIN/DIOXYGENASE"/>
    <property type="match status" value="1"/>
</dbReference>
<evidence type="ECO:0000313" key="2">
    <source>
        <dbReference type="EMBL" id="MXQ52276.1"/>
    </source>
</evidence>
<dbReference type="InterPro" id="IPR037523">
    <property type="entry name" value="VOC_core"/>
</dbReference>
<evidence type="ECO:0000259" key="1">
    <source>
        <dbReference type="PROSITE" id="PS51819"/>
    </source>
</evidence>
<dbReference type="Pfam" id="PF00903">
    <property type="entry name" value="Glyoxalase"/>
    <property type="match status" value="1"/>
</dbReference>
<name>A0A6I4VQS4_9BACL</name>
<dbReference type="EMBL" id="WUUL01000001">
    <property type="protein sequence ID" value="MXQ52276.1"/>
    <property type="molecule type" value="Genomic_DNA"/>
</dbReference>
<evidence type="ECO:0000313" key="3">
    <source>
        <dbReference type="Proteomes" id="UP000430692"/>
    </source>
</evidence>
<dbReference type="PANTHER" id="PTHR36437:SF2">
    <property type="entry name" value="GLYOXALASE_BLEOMYCIN RESISTANCE PROTEIN_DIOXYGENASE"/>
    <property type="match status" value="1"/>
</dbReference>
<reference evidence="2 3" key="1">
    <citation type="submission" date="2019-12" db="EMBL/GenBank/DDBJ databases">
        <title>Whole-genome analyses of novel actinobacteria.</title>
        <authorList>
            <person name="Sahin N."/>
            <person name="Saygin H."/>
        </authorList>
    </citation>
    <scope>NUCLEOTIDE SEQUENCE [LARGE SCALE GENOMIC DNA]</scope>
    <source>
        <strain evidence="2 3">KC615</strain>
    </source>
</reference>
<dbReference type="SUPFAM" id="SSF54593">
    <property type="entry name" value="Glyoxalase/Bleomycin resistance protein/Dihydroxybiphenyl dioxygenase"/>
    <property type="match status" value="1"/>
</dbReference>
<dbReference type="Gene3D" id="3.10.180.10">
    <property type="entry name" value="2,3-Dihydroxybiphenyl 1,2-Dioxygenase, domain 1"/>
    <property type="match status" value="1"/>
</dbReference>